<dbReference type="PROSITE" id="PS00463">
    <property type="entry name" value="ZN2_CY6_FUNGAL_1"/>
    <property type="match status" value="1"/>
</dbReference>
<evidence type="ECO:0000256" key="5">
    <source>
        <dbReference type="ARBA" id="ARBA00023125"/>
    </source>
</evidence>
<evidence type="ECO:0000313" key="9">
    <source>
        <dbReference type="EMBL" id="RMX78188.1"/>
    </source>
</evidence>
<protein>
    <recommendedName>
        <fullName evidence="8">Zn(2)-C6 fungal-type domain-containing protein</fullName>
    </recommendedName>
</protein>
<dbReference type="GO" id="GO:0006351">
    <property type="term" value="P:DNA-templated transcription"/>
    <property type="evidence" value="ECO:0007669"/>
    <property type="project" value="InterPro"/>
</dbReference>
<dbReference type="Pfam" id="PF04082">
    <property type="entry name" value="Fungal_trans"/>
    <property type="match status" value="1"/>
</dbReference>
<dbReference type="InterPro" id="IPR007219">
    <property type="entry name" value="XnlR_reg_dom"/>
</dbReference>
<dbReference type="SMART" id="SM00906">
    <property type="entry name" value="Fungal_trans"/>
    <property type="match status" value="1"/>
</dbReference>
<evidence type="ECO:0000256" key="1">
    <source>
        <dbReference type="ARBA" id="ARBA00004123"/>
    </source>
</evidence>
<keyword evidence="3" id="KW-0862">Zinc</keyword>
<organism evidence="9 10">
    <name type="scientific">Hortaea werneckii</name>
    <name type="common">Black yeast</name>
    <name type="synonym">Cladosporium werneckii</name>
    <dbReference type="NCBI Taxonomy" id="91943"/>
    <lineage>
        <taxon>Eukaryota</taxon>
        <taxon>Fungi</taxon>
        <taxon>Dikarya</taxon>
        <taxon>Ascomycota</taxon>
        <taxon>Pezizomycotina</taxon>
        <taxon>Dothideomycetes</taxon>
        <taxon>Dothideomycetidae</taxon>
        <taxon>Mycosphaerellales</taxon>
        <taxon>Teratosphaeriaceae</taxon>
        <taxon>Hortaea</taxon>
    </lineage>
</organism>
<dbReference type="SMART" id="SM00066">
    <property type="entry name" value="GAL4"/>
    <property type="match status" value="1"/>
</dbReference>
<dbReference type="Gene3D" id="4.10.240.10">
    <property type="entry name" value="Zn(2)-C6 fungal-type DNA-binding domain"/>
    <property type="match status" value="1"/>
</dbReference>
<dbReference type="VEuPathDB" id="FungiDB:BTJ68_00010"/>
<evidence type="ECO:0000256" key="4">
    <source>
        <dbReference type="ARBA" id="ARBA00023015"/>
    </source>
</evidence>
<keyword evidence="2" id="KW-0479">Metal-binding</keyword>
<sequence>MPLTSDRAIIRRLHIMPVGAGVEAPGGIRKKSAFSCDGCRRRKVKCDGGRPVCARCAARQVECIYKLSPSISYTQKLENRVQALEQALQKAGVEAGRPLSDPGSQEDSLTLFQGLEKGEDGRVSFHGSTSLTKLTTSNSAAERAQNSLLDGLGEQDKNQLISNALAERAFEEISSLPELMQALLDSHWCWVQPLFNFIYRPVFTRDLHTNGPYCPYILINAVLAHSVRWAKADSHIAMLLEPYDNGDYFSQQVKDNLMGEIQKGPAQIPMVQTLLILSAQESGKGNLTQAWLYSGMAFRLLEDLGVIVDGRKFKGAVNFSAEELEIRNRLFWSCYLWDKLLSLYLGRLPVIQETKMSPPRNIMDDTGELDIWRPQGIPPHLAAIYPPMQAHTTSCFVHICSLAEILDVVLVTMYNPVEQSSHAEVLACAASQGRKLTDWYDHLPSHLRIRVSEMPQHCPPSHIVTLNCLYHSIRILLHRPILTSFNRNVDMEGAEKARHLRQCLESATAVLSIYDLFVRSFGDGHVVLSQAYTIYTAASIFLLQVQATKDLHSSAMDHLKFCIDALERIKHTSPVIRAPLALIYKQLETLDPTFASLQRKTVAHMPVPNAFHETQAGADYPYVSYASSWLDSHDLHFGDMDLSNAQLDPEIFSSLPNLEPVSANVNADIWHQGV</sequence>
<gene>
    <name evidence="9" type="ORF">D0869_09283</name>
</gene>
<dbReference type="PROSITE" id="PS50048">
    <property type="entry name" value="ZN2_CY6_FUNGAL_2"/>
    <property type="match status" value="1"/>
</dbReference>
<keyword evidence="4" id="KW-0805">Transcription regulation</keyword>
<keyword evidence="5" id="KW-0238">DNA-binding</keyword>
<dbReference type="GO" id="GO:0003677">
    <property type="term" value="F:DNA binding"/>
    <property type="evidence" value="ECO:0007669"/>
    <property type="project" value="UniProtKB-KW"/>
</dbReference>
<accession>A0A3M6WIF4</accession>
<evidence type="ECO:0000313" key="10">
    <source>
        <dbReference type="Proteomes" id="UP000281245"/>
    </source>
</evidence>
<evidence type="ECO:0000256" key="7">
    <source>
        <dbReference type="ARBA" id="ARBA00023242"/>
    </source>
</evidence>
<keyword evidence="6" id="KW-0804">Transcription</keyword>
<reference evidence="9 10" key="1">
    <citation type="journal article" date="2018" name="BMC Genomics">
        <title>Genomic evidence for intraspecific hybridization in a clonal and extremely halotolerant yeast.</title>
        <authorList>
            <person name="Gostincar C."/>
            <person name="Stajich J.E."/>
            <person name="Zupancic J."/>
            <person name="Zalar P."/>
            <person name="Gunde-Cimerman N."/>
        </authorList>
    </citation>
    <scope>NUCLEOTIDE SEQUENCE [LARGE SCALE GENOMIC DNA]</scope>
    <source>
        <strain evidence="9 10">EXF-6656</strain>
    </source>
</reference>
<dbReference type="Proteomes" id="UP000281245">
    <property type="component" value="Unassembled WGS sequence"/>
</dbReference>
<dbReference type="SUPFAM" id="SSF57701">
    <property type="entry name" value="Zn2/Cys6 DNA-binding domain"/>
    <property type="match status" value="1"/>
</dbReference>
<dbReference type="EMBL" id="QWIJ01000859">
    <property type="protein sequence ID" value="RMX78188.1"/>
    <property type="molecule type" value="Genomic_DNA"/>
</dbReference>
<dbReference type="OrthoDB" id="4161332at2759"/>
<evidence type="ECO:0000256" key="6">
    <source>
        <dbReference type="ARBA" id="ARBA00023163"/>
    </source>
</evidence>
<name>A0A3M6WIF4_HORWE</name>
<dbReference type="GO" id="GO:0005634">
    <property type="term" value="C:nucleus"/>
    <property type="evidence" value="ECO:0007669"/>
    <property type="project" value="UniProtKB-SubCell"/>
</dbReference>
<dbReference type="InterPro" id="IPR001138">
    <property type="entry name" value="Zn2Cys6_DnaBD"/>
</dbReference>
<dbReference type="PANTHER" id="PTHR31313:SF85">
    <property type="entry name" value="ZN(II)2CYS6 TRANSCRIPTION FACTOR (EUROFUNG)"/>
    <property type="match status" value="1"/>
</dbReference>
<dbReference type="CDD" id="cd12148">
    <property type="entry name" value="fungal_TF_MHR"/>
    <property type="match status" value="1"/>
</dbReference>
<comment type="subcellular location">
    <subcellularLocation>
        <location evidence="1">Nucleus</location>
    </subcellularLocation>
</comment>
<feature type="domain" description="Zn(2)-C6 fungal-type" evidence="8">
    <location>
        <begin position="35"/>
        <end position="65"/>
    </location>
</feature>
<comment type="caution">
    <text evidence="9">The sequence shown here is derived from an EMBL/GenBank/DDBJ whole genome shotgun (WGS) entry which is preliminary data.</text>
</comment>
<dbReference type="AlphaFoldDB" id="A0A3M6WIF4"/>
<dbReference type="GO" id="GO:0008270">
    <property type="term" value="F:zinc ion binding"/>
    <property type="evidence" value="ECO:0007669"/>
    <property type="project" value="InterPro"/>
</dbReference>
<dbReference type="GO" id="GO:0000981">
    <property type="term" value="F:DNA-binding transcription factor activity, RNA polymerase II-specific"/>
    <property type="evidence" value="ECO:0007669"/>
    <property type="project" value="InterPro"/>
</dbReference>
<dbReference type="InterPro" id="IPR036864">
    <property type="entry name" value="Zn2-C6_fun-type_DNA-bd_sf"/>
</dbReference>
<evidence type="ECO:0000259" key="8">
    <source>
        <dbReference type="PROSITE" id="PS50048"/>
    </source>
</evidence>
<dbReference type="Pfam" id="PF00172">
    <property type="entry name" value="Zn_clus"/>
    <property type="match status" value="1"/>
</dbReference>
<dbReference type="PANTHER" id="PTHR31313">
    <property type="entry name" value="TY1 ENHANCER ACTIVATOR"/>
    <property type="match status" value="1"/>
</dbReference>
<evidence type="ECO:0000256" key="3">
    <source>
        <dbReference type="ARBA" id="ARBA00022833"/>
    </source>
</evidence>
<dbReference type="InterPro" id="IPR051615">
    <property type="entry name" value="Transcr_Regulatory_Elem"/>
</dbReference>
<evidence type="ECO:0000256" key="2">
    <source>
        <dbReference type="ARBA" id="ARBA00022723"/>
    </source>
</evidence>
<keyword evidence="7" id="KW-0539">Nucleus</keyword>
<proteinExistence type="predicted"/>
<dbReference type="CDD" id="cd00067">
    <property type="entry name" value="GAL4"/>
    <property type="match status" value="1"/>
</dbReference>